<dbReference type="OrthoDB" id="182205at2"/>
<organism evidence="1 2">
    <name type="scientific">Lentzea tibetensis</name>
    <dbReference type="NCBI Taxonomy" id="2591470"/>
    <lineage>
        <taxon>Bacteria</taxon>
        <taxon>Bacillati</taxon>
        <taxon>Actinomycetota</taxon>
        <taxon>Actinomycetes</taxon>
        <taxon>Pseudonocardiales</taxon>
        <taxon>Pseudonocardiaceae</taxon>
        <taxon>Lentzea</taxon>
    </lineage>
</organism>
<comment type="caution">
    <text evidence="1">The sequence shown here is derived from an EMBL/GenBank/DDBJ whole genome shotgun (WGS) entry which is preliminary data.</text>
</comment>
<evidence type="ECO:0000313" key="1">
    <source>
        <dbReference type="EMBL" id="TWP52056.1"/>
    </source>
</evidence>
<gene>
    <name evidence="1" type="ORF">FKR81_10750</name>
</gene>
<reference evidence="1 2" key="1">
    <citation type="submission" date="2019-07" db="EMBL/GenBank/DDBJ databases">
        <title>Lentzea xizangensis sp. nov., isolated from Qinghai-Tibetan Plateau Soils.</title>
        <authorList>
            <person name="Huang J."/>
        </authorList>
    </citation>
    <scope>NUCLEOTIDE SEQUENCE [LARGE SCALE GENOMIC DNA]</scope>
    <source>
        <strain evidence="1 2">FXJ1.1311</strain>
    </source>
</reference>
<name>A0A563EWH6_9PSEU</name>
<protein>
    <submittedName>
        <fullName evidence="1">Uncharacterized protein</fullName>
    </submittedName>
</protein>
<dbReference type="AlphaFoldDB" id="A0A563EWH6"/>
<dbReference type="RefSeq" id="WP_146350852.1">
    <property type="nucleotide sequence ID" value="NZ_VOBR01000006.1"/>
</dbReference>
<dbReference type="EMBL" id="VOBR01000006">
    <property type="protein sequence ID" value="TWP52056.1"/>
    <property type="molecule type" value="Genomic_DNA"/>
</dbReference>
<keyword evidence="2" id="KW-1185">Reference proteome</keyword>
<dbReference type="Proteomes" id="UP000316639">
    <property type="component" value="Unassembled WGS sequence"/>
</dbReference>
<accession>A0A563EWH6</accession>
<proteinExistence type="predicted"/>
<sequence length="67" mass="7504">MFSLAEPPLFTRLRNAGTVLVAGALDVVEWGAPPYADVTAQTLPELDRFPERELAKFRPRSAHRPRT</sequence>
<evidence type="ECO:0000313" key="2">
    <source>
        <dbReference type="Proteomes" id="UP000316639"/>
    </source>
</evidence>